<reference evidence="1 2" key="1">
    <citation type="journal article" date="2022" name="Front. Cell. Infect. Microbiol.">
        <title>The Genomes of Two Strains of Taenia crassiceps the Animal Model for the Study of Human Cysticercosis.</title>
        <authorList>
            <person name="Bobes R.J."/>
            <person name="Estrada K."/>
            <person name="Rios-Valencia D.G."/>
            <person name="Calderon-Gallegos A."/>
            <person name="de la Torre P."/>
            <person name="Carrero J.C."/>
            <person name="Sanchez-Flores A."/>
            <person name="Laclette J.P."/>
        </authorList>
    </citation>
    <scope>NUCLEOTIDE SEQUENCE [LARGE SCALE GENOMIC DNA]</scope>
    <source>
        <strain evidence="1">WFUcys</strain>
    </source>
</reference>
<dbReference type="EMBL" id="JAKROA010000003">
    <property type="protein sequence ID" value="KAL5108379.1"/>
    <property type="molecule type" value="Genomic_DNA"/>
</dbReference>
<name>A0ABR4QFG2_9CEST</name>
<keyword evidence="2" id="KW-1185">Reference proteome</keyword>
<evidence type="ECO:0000313" key="1">
    <source>
        <dbReference type="EMBL" id="KAL5108379.1"/>
    </source>
</evidence>
<evidence type="ECO:0000313" key="2">
    <source>
        <dbReference type="Proteomes" id="UP001651158"/>
    </source>
</evidence>
<gene>
    <name evidence="1" type="ORF">TcWFU_000668</name>
</gene>
<accession>A0ABR4QFG2</accession>
<comment type="caution">
    <text evidence="1">The sequence shown here is derived from an EMBL/GenBank/DDBJ whole genome shotgun (WGS) entry which is preliminary data.</text>
</comment>
<proteinExistence type="predicted"/>
<sequence length="115" mass="12867">MEVVTSLWNRSTVSRLQLCCRSLERSRFVWRGNLFLASRDYMALEDVSNSEVNDLGLATGLADADCPSSDEFIQTTAQLDCVPNRGIRLPHLKRTWDKQKNKQGGCSTSKCDPVG</sequence>
<protein>
    <submittedName>
        <fullName evidence="1">Uncharacterized protein</fullName>
    </submittedName>
</protein>
<organism evidence="1 2">
    <name type="scientific">Taenia crassiceps</name>
    <dbReference type="NCBI Taxonomy" id="6207"/>
    <lineage>
        <taxon>Eukaryota</taxon>
        <taxon>Metazoa</taxon>
        <taxon>Spiralia</taxon>
        <taxon>Lophotrochozoa</taxon>
        <taxon>Platyhelminthes</taxon>
        <taxon>Cestoda</taxon>
        <taxon>Eucestoda</taxon>
        <taxon>Cyclophyllidea</taxon>
        <taxon>Taeniidae</taxon>
        <taxon>Taenia</taxon>
    </lineage>
</organism>
<dbReference type="Proteomes" id="UP001651158">
    <property type="component" value="Unassembled WGS sequence"/>
</dbReference>